<proteinExistence type="predicted"/>
<reference evidence="2 3" key="1">
    <citation type="submission" date="2018-02" db="EMBL/GenBank/DDBJ databases">
        <title>The genomes of Aspergillus section Nigri reveals drivers in fungal speciation.</title>
        <authorList>
            <consortium name="DOE Joint Genome Institute"/>
            <person name="Vesth T.C."/>
            <person name="Nybo J."/>
            <person name="Theobald S."/>
            <person name="Brandl J."/>
            <person name="Frisvad J.C."/>
            <person name="Nielsen K.F."/>
            <person name="Lyhne E.K."/>
            <person name="Kogle M.E."/>
            <person name="Kuo A."/>
            <person name="Riley R."/>
            <person name="Clum A."/>
            <person name="Nolan M."/>
            <person name="Lipzen A."/>
            <person name="Salamov A."/>
            <person name="Henrissat B."/>
            <person name="Wiebenga A."/>
            <person name="De vries R.P."/>
            <person name="Grigoriev I.V."/>
            <person name="Mortensen U.H."/>
            <person name="Andersen M.R."/>
            <person name="Baker S.E."/>
        </authorList>
    </citation>
    <scope>NUCLEOTIDE SEQUENCE [LARGE SCALE GENOMIC DNA]</scope>
    <source>
        <strain evidence="2 3">CBS 101889</strain>
    </source>
</reference>
<feature type="signal peptide" evidence="1">
    <location>
        <begin position="1"/>
        <end position="23"/>
    </location>
</feature>
<keyword evidence="1" id="KW-0732">Signal</keyword>
<evidence type="ECO:0000313" key="3">
    <source>
        <dbReference type="Proteomes" id="UP000248961"/>
    </source>
</evidence>
<gene>
    <name evidence="2" type="ORF">BO97DRAFT_31869</name>
</gene>
<accession>A0A395I1Q7</accession>
<protein>
    <recommendedName>
        <fullName evidence="4">Secreted protein</fullName>
    </recommendedName>
</protein>
<dbReference type="EMBL" id="KZ824278">
    <property type="protein sequence ID" value="RAL13573.1"/>
    <property type="molecule type" value="Genomic_DNA"/>
</dbReference>
<sequence>MLDKLLLILSLSTVLFNPHPSSPFDLLYFRTLNPCPLSLIRFSSFARCRRPRISHIGPCPGFDISSLTHPLL</sequence>
<evidence type="ECO:0000313" key="2">
    <source>
        <dbReference type="EMBL" id="RAL13573.1"/>
    </source>
</evidence>
<keyword evidence="3" id="KW-1185">Reference proteome</keyword>
<evidence type="ECO:0008006" key="4">
    <source>
        <dbReference type="Google" id="ProtNLM"/>
    </source>
</evidence>
<dbReference type="RefSeq" id="XP_025552727.1">
    <property type="nucleotide sequence ID" value="XM_025691274.1"/>
</dbReference>
<organism evidence="2 3">
    <name type="scientific">Aspergillus homomorphus (strain CBS 101889)</name>
    <dbReference type="NCBI Taxonomy" id="1450537"/>
    <lineage>
        <taxon>Eukaryota</taxon>
        <taxon>Fungi</taxon>
        <taxon>Dikarya</taxon>
        <taxon>Ascomycota</taxon>
        <taxon>Pezizomycotina</taxon>
        <taxon>Eurotiomycetes</taxon>
        <taxon>Eurotiomycetidae</taxon>
        <taxon>Eurotiales</taxon>
        <taxon>Aspergillaceae</taxon>
        <taxon>Aspergillus</taxon>
        <taxon>Aspergillus subgen. Circumdati</taxon>
    </lineage>
</organism>
<dbReference type="AlphaFoldDB" id="A0A395I1Q7"/>
<feature type="chain" id="PRO_5017259657" description="Secreted protein" evidence="1">
    <location>
        <begin position="24"/>
        <end position="72"/>
    </location>
</feature>
<dbReference type="VEuPathDB" id="FungiDB:BO97DRAFT_31869"/>
<evidence type="ECO:0000256" key="1">
    <source>
        <dbReference type="SAM" id="SignalP"/>
    </source>
</evidence>
<name>A0A395I1Q7_ASPHC</name>
<dbReference type="GeneID" id="37195563"/>
<dbReference type="Proteomes" id="UP000248961">
    <property type="component" value="Unassembled WGS sequence"/>
</dbReference>